<dbReference type="InterPro" id="IPR052501">
    <property type="entry name" value="Alpha-1-2_FucT"/>
</dbReference>
<dbReference type="Proteomes" id="UP001331761">
    <property type="component" value="Unassembled WGS sequence"/>
</dbReference>
<dbReference type="PANTHER" id="PTHR22898:SF3">
    <property type="entry name" value="ALPHA-1,2-FUCOSYLTRANSFERASE-RELATED"/>
    <property type="match status" value="1"/>
</dbReference>
<dbReference type="PANTHER" id="PTHR22898">
    <property type="entry name" value="UNCHARACTERIZED GLYCOSOL TRANSFERASE-RELATED"/>
    <property type="match status" value="1"/>
</dbReference>
<reference evidence="1 2" key="1">
    <citation type="submission" date="2019-10" db="EMBL/GenBank/DDBJ databases">
        <title>Assembly and Annotation for the nematode Trichostrongylus colubriformis.</title>
        <authorList>
            <person name="Martin J."/>
        </authorList>
    </citation>
    <scope>NUCLEOTIDE SEQUENCE [LARGE SCALE GENOMIC DNA]</scope>
    <source>
        <strain evidence="1">G859</strain>
        <tissue evidence="1">Whole worm</tissue>
    </source>
</reference>
<organism evidence="1 2">
    <name type="scientific">Trichostrongylus colubriformis</name>
    <name type="common">Black scour worm</name>
    <dbReference type="NCBI Taxonomy" id="6319"/>
    <lineage>
        <taxon>Eukaryota</taxon>
        <taxon>Metazoa</taxon>
        <taxon>Ecdysozoa</taxon>
        <taxon>Nematoda</taxon>
        <taxon>Chromadorea</taxon>
        <taxon>Rhabditida</taxon>
        <taxon>Rhabditina</taxon>
        <taxon>Rhabditomorpha</taxon>
        <taxon>Strongyloidea</taxon>
        <taxon>Trichostrongylidae</taxon>
        <taxon>Trichostrongylus</taxon>
    </lineage>
</organism>
<dbReference type="EMBL" id="WIXE01019713">
    <property type="protein sequence ID" value="KAK5969807.1"/>
    <property type="molecule type" value="Genomic_DNA"/>
</dbReference>
<evidence type="ECO:0000313" key="2">
    <source>
        <dbReference type="Proteomes" id="UP001331761"/>
    </source>
</evidence>
<feature type="non-terminal residue" evidence="1">
    <location>
        <position position="1"/>
    </location>
</feature>
<evidence type="ECO:0000313" key="1">
    <source>
        <dbReference type="EMBL" id="KAK5969807.1"/>
    </source>
</evidence>
<keyword evidence="2" id="KW-1185">Reference proteome</keyword>
<sequence>RNGRVSCCEYEDPSRLKNRTEQFLVLEFRYAQNVRYFEDILPEIRQLLEFSDDVQQEGDKVLQQWTLTNATAMCAHIRRTDFVKLAVATDFQKAVHDMESIAHQQ</sequence>
<gene>
    <name evidence="1" type="ORF">GCK32_020038</name>
</gene>
<protein>
    <submittedName>
        <fullName evidence="1">Uncharacterized protein</fullName>
    </submittedName>
</protein>
<name>A0AAN8F9F3_TRICO</name>
<accession>A0AAN8F9F3</accession>
<feature type="non-terminal residue" evidence="1">
    <location>
        <position position="105"/>
    </location>
</feature>
<proteinExistence type="predicted"/>
<comment type="caution">
    <text evidence="1">The sequence shown here is derived from an EMBL/GenBank/DDBJ whole genome shotgun (WGS) entry which is preliminary data.</text>
</comment>
<dbReference type="AlphaFoldDB" id="A0AAN8F9F3"/>